<dbReference type="SUPFAM" id="SSF52058">
    <property type="entry name" value="L domain-like"/>
    <property type="match status" value="1"/>
</dbReference>
<dbReference type="OMA" id="MSEWTSK"/>
<sequence>MGGNLLTEVPDTVGNLHQLQALVLCDNLISSLPTSIARCKNLKSLLLHKNRLRHLPKDIVALQNLTEVIEFERKSTSRPFRSGHLSSPPSLMELSGRMVKSANVPYGPRDLPRSVIEYLNCAKCCVNPNCQGVYFDNRVEHIKFVDFCGKYRVPLLQYLCSSKCIKERPNSSVEPQPGASGYMMRKTKQKSIKMMEVYTSDSSDTDSRELKTLSFSRENLTYIRLDDEFVHYAQTNSKSLGDIETILLNHNRLIRIPINIKQFYNLRTLDLSSNNLGELPEAIFQLGLVTLIAKNNHLTNDSLPKSLLPSKNTMSTLKELNLSGNMMTEFPEQCLDLHFLKYLYIGGNKIRSIPKDVWKMTRLVFVFDTIEWGNYLYNIYSK</sequence>
<dbReference type="Pfam" id="PF00560">
    <property type="entry name" value="LRR_1"/>
    <property type="match status" value="1"/>
</dbReference>
<evidence type="ECO:0000313" key="4">
    <source>
        <dbReference type="Proteomes" id="UP000015102"/>
    </source>
</evidence>
<reference evidence="3" key="2">
    <citation type="submission" date="2015-06" db="UniProtKB">
        <authorList>
            <consortium name="EnsemblMetazoa"/>
        </authorList>
    </citation>
    <scope>IDENTIFICATION</scope>
</reference>
<dbReference type="HOGENOM" id="CLU_724216_0_0_1"/>
<accession>T1GIL2</accession>
<name>T1GIL2_MEGSC</name>
<dbReference type="EMBL" id="CAQQ02001163">
    <property type="status" value="NOT_ANNOTATED_CDS"/>
    <property type="molecule type" value="Genomic_DNA"/>
</dbReference>
<dbReference type="InterPro" id="IPR050216">
    <property type="entry name" value="LRR_domain-containing"/>
</dbReference>
<dbReference type="AlphaFoldDB" id="T1GIL2"/>
<dbReference type="InterPro" id="IPR001611">
    <property type="entry name" value="Leu-rich_rpt"/>
</dbReference>
<protein>
    <recommendedName>
        <fullName evidence="5">Leucine-rich repeat-containing protein 58</fullName>
    </recommendedName>
</protein>
<keyword evidence="4" id="KW-1185">Reference proteome</keyword>
<keyword evidence="1" id="KW-0433">Leucine-rich repeat</keyword>
<organism evidence="3 4">
    <name type="scientific">Megaselia scalaris</name>
    <name type="common">Humpbacked fly</name>
    <name type="synonym">Phora scalaris</name>
    <dbReference type="NCBI Taxonomy" id="36166"/>
    <lineage>
        <taxon>Eukaryota</taxon>
        <taxon>Metazoa</taxon>
        <taxon>Ecdysozoa</taxon>
        <taxon>Arthropoda</taxon>
        <taxon>Hexapoda</taxon>
        <taxon>Insecta</taxon>
        <taxon>Pterygota</taxon>
        <taxon>Neoptera</taxon>
        <taxon>Endopterygota</taxon>
        <taxon>Diptera</taxon>
        <taxon>Brachycera</taxon>
        <taxon>Muscomorpha</taxon>
        <taxon>Platypezoidea</taxon>
        <taxon>Phoridae</taxon>
        <taxon>Megaseliini</taxon>
        <taxon>Megaselia</taxon>
    </lineage>
</organism>
<dbReference type="EnsemblMetazoa" id="MESCA003293-RA">
    <property type="protein sequence ID" value="MESCA003293-PA"/>
    <property type="gene ID" value="MESCA003293"/>
</dbReference>
<dbReference type="PANTHER" id="PTHR48051">
    <property type="match status" value="1"/>
</dbReference>
<dbReference type="InterPro" id="IPR003591">
    <property type="entry name" value="Leu-rich_rpt_typical-subtyp"/>
</dbReference>
<dbReference type="SMART" id="SM00369">
    <property type="entry name" value="LRR_TYP"/>
    <property type="match status" value="5"/>
</dbReference>
<proteinExistence type="predicted"/>
<dbReference type="PROSITE" id="PS51450">
    <property type="entry name" value="LRR"/>
    <property type="match status" value="1"/>
</dbReference>
<evidence type="ECO:0000256" key="2">
    <source>
        <dbReference type="ARBA" id="ARBA00022737"/>
    </source>
</evidence>
<evidence type="ECO:0000313" key="3">
    <source>
        <dbReference type="EnsemblMetazoa" id="MESCA003293-PA"/>
    </source>
</evidence>
<dbReference type="STRING" id="36166.T1GIL2"/>
<reference evidence="4" key="1">
    <citation type="submission" date="2013-02" db="EMBL/GenBank/DDBJ databases">
        <authorList>
            <person name="Hughes D."/>
        </authorList>
    </citation>
    <scope>NUCLEOTIDE SEQUENCE</scope>
    <source>
        <strain>Durham</strain>
        <strain evidence="4">NC isolate 2 -- Noor lab</strain>
    </source>
</reference>
<dbReference type="InterPro" id="IPR032675">
    <property type="entry name" value="LRR_dom_sf"/>
</dbReference>
<evidence type="ECO:0000256" key="1">
    <source>
        <dbReference type="ARBA" id="ARBA00022614"/>
    </source>
</evidence>
<dbReference type="GO" id="GO:0005737">
    <property type="term" value="C:cytoplasm"/>
    <property type="evidence" value="ECO:0007669"/>
    <property type="project" value="TreeGrafter"/>
</dbReference>
<keyword evidence="2" id="KW-0677">Repeat</keyword>
<dbReference type="PANTHER" id="PTHR48051:SF1">
    <property type="entry name" value="RAS SUPPRESSOR PROTEIN 1"/>
    <property type="match status" value="1"/>
</dbReference>
<dbReference type="Proteomes" id="UP000015102">
    <property type="component" value="Unassembled WGS sequence"/>
</dbReference>
<evidence type="ECO:0008006" key="5">
    <source>
        <dbReference type="Google" id="ProtNLM"/>
    </source>
</evidence>
<dbReference type="EMBL" id="CAQQ02001164">
    <property type="status" value="NOT_ANNOTATED_CDS"/>
    <property type="molecule type" value="Genomic_DNA"/>
</dbReference>
<dbReference type="Gene3D" id="3.80.10.10">
    <property type="entry name" value="Ribonuclease Inhibitor"/>
    <property type="match status" value="2"/>
</dbReference>